<feature type="active site" description="Proton acceptor" evidence="7">
    <location>
        <position position="319"/>
    </location>
</feature>
<evidence type="ECO:0000313" key="9">
    <source>
        <dbReference type="EMBL" id="REE99928.1"/>
    </source>
</evidence>
<dbReference type="PANTHER" id="PTHR21090:SF5">
    <property type="entry name" value="PENTAFUNCTIONAL AROM POLYPEPTIDE"/>
    <property type="match status" value="1"/>
</dbReference>
<reference evidence="9 10" key="1">
    <citation type="submission" date="2018-08" db="EMBL/GenBank/DDBJ databases">
        <title>Sequencing the genomes of 1000 actinobacteria strains.</title>
        <authorList>
            <person name="Klenk H.-P."/>
        </authorList>
    </citation>
    <scope>NUCLEOTIDE SEQUENCE [LARGE SCALE GENOMIC DNA]</scope>
    <source>
        <strain evidence="9 10">DSM 43927</strain>
    </source>
</reference>
<keyword evidence="3 7" id="KW-0028">Amino-acid biosynthesis</keyword>
<feature type="binding site" evidence="7">
    <location>
        <position position="33"/>
    </location>
    <ligand>
        <name>3-phosphoshikimate</name>
        <dbReference type="ChEBI" id="CHEBI:145989"/>
    </ligand>
</feature>
<sequence>MDDILELPETEITPLRELDATVRVVGSKSYTNRFLAIAGLCREQTVLRNALHSQDTILLARALRAFGHVDVHRDPESATITVTPNGNPMRAPEAEIDMGNAGTPIRFLITMASLAQGRTVLTGNKRMRERPMGHLLEALVTLGVDARSLHENGSPPIEIRGPAPSGGSTRVDGTVSSQFTSSLLISAPVTEKGLRLQIVGDLVSRPYVDMTVAAMRETGVAVEREGSSAFVVEGGQGYRGGDVTVEPDASGMSYFLAAAALLGGRVTVPGIDGGSRQGDVGLVEAFVDMGCTSSGDVGGITLEGGPLSGIDIDMTNMPDVVPTLAVVAAYARGRTHITGIGNLRFKECDRIEAVSTELGKMGVTVDTTRDTMTVHGGSEPHGAVIDTYDDHRIAMAFAVAGLRTPGVVIREPGCVTKSFPNFWEVFQGLRGDG</sequence>
<comment type="similarity">
    <text evidence="2 7">Belongs to the EPSP synthase family.</text>
</comment>
<dbReference type="UniPathway" id="UPA00053">
    <property type="reaction ID" value="UER00089"/>
</dbReference>
<dbReference type="GO" id="GO:0009073">
    <property type="term" value="P:aromatic amino acid family biosynthetic process"/>
    <property type="evidence" value="ECO:0007669"/>
    <property type="project" value="UniProtKB-KW"/>
</dbReference>
<dbReference type="NCBIfam" id="TIGR01356">
    <property type="entry name" value="aroA"/>
    <property type="match status" value="1"/>
</dbReference>
<feature type="binding site" evidence="7">
    <location>
        <position position="28"/>
    </location>
    <ligand>
        <name>3-phosphoshikimate</name>
        <dbReference type="ChEBI" id="CHEBI:145989"/>
    </ligand>
</feature>
<dbReference type="OrthoDB" id="9809920at2"/>
<feature type="binding site" evidence="7">
    <location>
        <position position="417"/>
    </location>
    <ligand>
        <name>phosphoenolpyruvate</name>
        <dbReference type="ChEBI" id="CHEBI:58702"/>
    </ligand>
</feature>
<comment type="subunit">
    <text evidence="7">Monomer.</text>
</comment>
<dbReference type="EC" id="2.5.1.19" evidence="7"/>
<dbReference type="Pfam" id="PF00275">
    <property type="entry name" value="EPSP_synthase"/>
    <property type="match status" value="1"/>
</dbReference>
<dbReference type="CDD" id="cd01556">
    <property type="entry name" value="EPSP_synthase"/>
    <property type="match status" value="1"/>
</dbReference>
<accession>A0A3D9SVT6</accession>
<dbReference type="EMBL" id="QTTT01000001">
    <property type="protein sequence ID" value="REE99928.1"/>
    <property type="molecule type" value="Genomic_DNA"/>
</dbReference>
<dbReference type="AlphaFoldDB" id="A0A3D9SVT6"/>
<comment type="catalytic activity">
    <reaction evidence="6">
        <text>3-phosphoshikimate + phosphoenolpyruvate = 5-O-(1-carboxyvinyl)-3-phosphoshikimate + phosphate</text>
        <dbReference type="Rhea" id="RHEA:21256"/>
        <dbReference type="ChEBI" id="CHEBI:43474"/>
        <dbReference type="ChEBI" id="CHEBI:57701"/>
        <dbReference type="ChEBI" id="CHEBI:58702"/>
        <dbReference type="ChEBI" id="CHEBI:145989"/>
        <dbReference type="EC" id="2.5.1.19"/>
    </reaction>
    <physiologicalReaction direction="left-to-right" evidence="6">
        <dbReference type="Rhea" id="RHEA:21257"/>
    </physiologicalReaction>
</comment>
<evidence type="ECO:0000313" key="10">
    <source>
        <dbReference type="Proteomes" id="UP000256661"/>
    </source>
</evidence>
<dbReference type="SUPFAM" id="SSF55205">
    <property type="entry name" value="EPT/RTPC-like"/>
    <property type="match status" value="1"/>
</dbReference>
<dbReference type="PROSITE" id="PS00885">
    <property type="entry name" value="EPSP_SYNTHASE_2"/>
    <property type="match status" value="1"/>
</dbReference>
<feature type="domain" description="Enolpyruvate transferase" evidence="8">
    <location>
        <begin position="14"/>
        <end position="425"/>
    </location>
</feature>
<organism evidence="9 10">
    <name type="scientific">Thermomonospora umbrina</name>
    <dbReference type="NCBI Taxonomy" id="111806"/>
    <lineage>
        <taxon>Bacteria</taxon>
        <taxon>Bacillati</taxon>
        <taxon>Actinomycetota</taxon>
        <taxon>Actinomycetes</taxon>
        <taxon>Streptosporangiales</taxon>
        <taxon>Thermomonosporaceae</taxon>
        <taxon>Thermomonospora</taxon>
    </lineage>
</organism>
<evidence type="ECO:0000256" key="7">
    <source>
        <dbReference type="HAMAP-Rule" id="MF_00210"/>
    </source>
</evidence>
<dbReference type="GO" id="GO:0005737">
    <property type="term" value="C:cytoplasm"/>
    <property type="evidence" value="ECO:0007669"/>
    <property type="project" value="UniProtKB-SubCell"/>
</dbReference>
<dbReference type="InterPro" id="IPR001986">
    <property type="entry name" value="Enolpyruvate_Tfrase_dom"/>
</dbReference>
<feature type="binding site" evidence="7">
    <location>
        <position position="176"/>
    </location>
    <ligand>
        <name>3-phosphoshikimate</name>
        <dbReference type="ChEBI" id="CHEBI:145989"/>
    </ligand>
</feature>
<feature type="binding site" evidence="7">
    <location>
        <position position="342"/>
    </location>
    <ligand>
        <name>3-phosphoshikimate</name>
        <dbReference type="ChEBI" id="CHEBI:145989"/>
    </ligand>
</feature>
<dbReference type="Proteomes" id="UP000256661">
    <property type="component" value="Unassembled WGS sequence"/>
</dbReference>
<comment type="pathway">
    <text evidence="1 7">Metabolic intermediate biosynthesis; chorismate biosynthesis; chorismate from D-erythrose 4-phosphate and phosphoenolpyruvate: step 6/7.</text>
</comment>
<feature type="binding site" evidence="7">
    <location>
        <position position="319"/>
    </location>
    <ligand>
        <name>3-phosphoshikimate</name>
        <dbReference type="ChEBI" id="CHEBI:145989"/>
    </ligand>
</feature>
<feature type="binding site" evidence="7">
    <location>
        <position position="29"/>
    </location>
    <ligand>
        <name>3-phosphoshikimate</name>
        <dbReference type="ChEBI" id="CHEBI:145989"/>
    </ligand>
</feature>
<feature type="binding site" evidence="7">
    <location>
        <position position="178"/>
    </location>
    <ligand>
        <name>3-phosphoshikimate</name>
        <dbReference type="ChEBI" id="CHEBI:145989"/>
    </ligand>
</feature>
<dbReference type="InterPro" id="IPR006264">
    <property type="entry name" value="EPSP_synthase"/>
</dbReference>
<gene>
    <name evidence="7" type="primary">aroA</name>
    <name evidence="9" type="ORF">DFJ69_5446</name>
</gene>
<comment type="subcellular location">
    <subcellularLocation>
        <location evidence="7">Cytoplasm</location>
    </subcellularLocation>
</comment>
<dbReference type="InterPro" id="IPR023193">
    <property type="entry name" value="EPSP_synthase_CS"/>
</dbReference>
<evidence type="ECO:0000256" key="1">
    <source>
        <dbReference type="ARBA" id="ARBA00004811"/>
    </source>
</evidence>
<feature type="binding site" evidence="7">
    <location>
        <position position="28"/>
    </location>
    <ligand>
        <name>phosphoenolpyruvate</name>
        <dbReference type="ChEBI" id="CHEBI:58702"/>
    </ligand>
</feature>
<keyword evidence="7" id="KW-0963">Cytoplasm</keyword>
<comment type="function">
    <text evidence="7">Catalyzes the transfer of the enolpyruvyl moiety of phosphoenolpyruvate (PEP) to the 5-hydroxyl of shikimate-3-phosphate (S3P) to produce enolpyruvyl shikimate-3-phosphate and inorganic phosphate.</text>
</comment>
<dbReference type="RefSeq" id="WP_116025145.1">
    <property type="nucleotide sequence ID" value="NZ_QTTT01000001.1"/>
</dbReference>
<keyword evidence="10" id="KW-1185">Reference proteome</keyword>
<proteinExistence type="inferred from homology"/>
<keyword evidence="4 7" id="KW-0808">Transferase</keyword>
<feature type="binding site" evidence="7">
    <location>
        <position position="178"/>
    </location>
    <ligand>
        <name>phosphoenolpyruvate</name>
        <dbReference type="ChEBI" id="CHEBI:58702"/>
    </ligand>
</feature>
<dbReference type="PANTHER" id="PTHR21090">
    <property type="entry name" value="AROM/DEHYDROQUINATE SYNTHASE"/>
    <property type="match status" value="1"/>
</dbReference>
<name>A0A3D9SVT6_9ACTN</name>
<evidence type="ECO:0000256" key="2">
    <source>
        <dbReference type="ARBA" id="ARBA00009948"/>
    </source>
</evidence>
<dbReference type="GO" id="GO:0003866">
    <property type="term" value="F:3-phosphoshikimate 1-carboxyvinyltransferase activity"/>
    <property type="evidence" value="ECO:0007669"/>
    <property type="project" value="UniProtKB-UniRule"/>
</dbReference>
<keyword evidence="5 7" id="KW-0057">Aromatic amino acid biosynthesis</keyword>
<feature type="binding site" evidence="7">
    <location>
        <position position="350"/>
    </location>
    <ligand>
        <name>phosphoenolpyruvate</name>
        <dbReference type="ChEBI" id="CHEBI:58702"/>
    </ligand>
</feature>
<evidence type="ECO:0000256" key="5">
    <source>
        <dbReference type="ARBA" id="ARBA00023141"/>
    </source>
</evidence>
<protein>
    <recommendedName>
        <fullName evidence="7">3-phosphoshikimate 1-carboxyvinyltransferase</fullName>
        <ecNumber evidence="7">2.5.1.19</ecNumber>
    </recommendedName>
    <alternativeName>
        <fullName evidence="7">5-enolpyruvylshikimate-3-phosphate synthase</fullName>
        <shortName evidence="7">EPSP synthase</shortName>
        <shortName evidence="7">EPSPS</shortName>
    </alternativeName>
</protein>
<evidence type="ECO:0000256" key="4">
    <source>
        <dbReference type="ARBA" id="ARBA00022679"/>
    </source>
</evidence>
<feature type="binding site" evidence="7">
    <location>
        <position position="204"/>
    </location>
    <ligand>
        <name>3-phosphoshikimate</name>
        <dbReference type="ChEBI" id="CHEBI:145989"/>
    </ligand>
</feature>
<dbReference type="InterPro" id="IPR013792">
    <property type="entry name" value="RNA3'P_cycl/enolpyr_Trfase_a/b"/>
</dbReference>
<feature type="binding site" evidence="7">
    <location>
        <position position="392"/>
    </location>
    <ligand>
        <name>phosphoenolpyruvate</name>
        <dbReference type="ChEBI" id="CHEBI:58702"/>
    </ligand>
</feature>
<dbReference type="Gene3D" id="3.65.10.10">
    <property type="entry name" value="Enolpyruvate transferase domain"/>
    <property type="match status" value="2"/>
</dbReference>
<dbReference type="GO" id="GO:0009423">
    <property type="term" value="P:chorismate biosynthetic process"/>
    <property type="evidence" value="ECO:0007669"/>
    <property type="project" value="UniProtKB-UniRule"/>
</dbReference>
<feature type="binding site" evidence="7">
    <location>
        <position position="130"/>
    </location>
    <ligand>
        <name>phosphoenolpyruvate</name>
        <dbReference type="ChEBI" id="CHEBI:58702"/>
    </ligand>
</feature>
<evidence type="ECO:0000256" key="6">
    <source>
        <dbReference type="ARBA" id="ARBA00044633"/>
    </source>
</evidence>
<comment type="caution">
    <text evidence="9">The sequence shown here is derived from an EMBL/GenBank/DDBJ whole genome shotgun (WGS) entry which is preliminary data.</text>
</comment>
<feature type="binding site" evidence="7">
    <location>
        <position position="346"/>
    </location>
    <ligand>
        <name>3-phosphoshikimate</name>
        <dbReference type="ChEBI" id="CHEBI:145989"/>
    </ligand>
</feature>
<dbReference type="HAMAP" id="MF_00210">
    <property type="entry name" value="EPSP_synth"/>
    <property type="match status" value="1"/>
</dbReference>
<dbReference type="InterPro" id="IPR036968">
    <property type="entry name" value="Enolpyruvate_Tfrase_sf"/>
</dbReference>
<dbReference type="GO" id="GO:0008652">
    <property type="term" value="P:amino acid biosynthetic process"/>
    <property type="evidence" value="ECO:0007669"/>
    <property type="project" value="UniProtKB-KW"/>
</dbReference>
<dbReference type="PIRSF" id="PIRSF000505">
    <property type="entry name" value="EPSPS"/>
    <property type="match status" value="1"/>
</dbReference>
<evidence type="ECO:0000256" key="3">
    <source>
        <dbReference type="ARBA" id="ARBA00022605"/>
    </source>
</evidence>
<feature type="binding site" evidence="7">
    <location>
        <position position="102"/>
    </location>
    <ligand>
        <name>phosphoenolpyruvate</name>
        <dbReference type="ChEBI" id="CHEBI:58702"/>
    </ligand>
</feature>
<feature type="binding site" evidence="7">
    <location>
        <position position="177"/>
    </location>
    <ligand>
        <name>3-phosphoshikimate</name>
        <dbReference type="ChEBI" id="CHEBI:145989"/>
    </ligand>
</feature>
<evidence type="ECO:0000259" key="8">
    <source>
        <dbReference type="Pfam" id="PF00275"/>
    </source>
</evidence>